<dbReference type="EMBL" id="JAAABJ010000418">
    <property type="protein sequence ID" value="NAW50742.1"/>
    <property type="molecule type" value="Genomic_DNA"/>
</dbReference>
<gene>
    <name evidence="1" type="ORF">GNY06_04875</name>
</gene>
<reference evidence="1 2" key="1">
    <citation type="submission" date="2019-11" db="EMBL/GenBank/DDBJ databases">
        <title>Characterization of Elizabethkingia argenteiflava sp. nov., isolated from inner surface of Soybean Pods.</title>
        <authorList>
            <person name="Mo S."/>
        </authorList>
    </citation>
    <scope>NUCLEOTIDE SEQUENCE [LARGE SCALE GENOMIC DNA]</scope>
    <source>
        <strain evidence="1 2">YB22</strain>
    </source>
</reference>
<keyword evidence="2" id="KW-1185">Reference proteome</keyword>
<evidence type="ECO:0000313" key="1">
    <source>
        <dbReference type="EMBL" id="NAW50742.1"/>
    </source>
</evidence>
<evidence type="ECO:0000313" key="2">
    <source>
        <dbReference type="Proteomes" id="UP000553459"/>
    </source>
</evidence>
<organism evidence="1 2">
    <name type="scientific">Elizabethkingia argenteiflava</name>
    <dbReference type="NCBI Taxonomy" id="2681556"/>
    <lineage>
        <taxon>Bacteria</taxon>
        <taxon>Pseudomonadati</taxon>
        <taxon>Bacteroidota</taxon>
        <taxon>Flavobacteriia</taxon>
        <taxon>Flavobacteriales</taxon>
        <taxon>Weeksellaceae</taxon>
        <taxon>Elizabethkingia</taxon>
    </lineage>
</organism>
<sequence>MISFHDLQKSLELCINSQKINKNNLNIWFQRIEESHLSEREEYKKKLELSLIASLFQHFPEIEIENLICESPDFIIKYKNKKIGLEVSEIINHFELKKKETQISKIFRNVEKRLEEGFGNYSGIYYMSLQENDVDFNKNPQIVEQEIISYIIKRKKTKYIQKMRKTPYDKGVFLVLDFNISLFDELKSEKIAEIIYKKNKKFRIYKKEVDECWLVLVSNMNNLASRYSYIDYNKPLSSIKSPFSRIMHIENLYSQLLYIK</sequence>
<comment type="caution">
    <text evidence="1">The sequence shown here is derived from an EMBL/GenBank/DDBJ whole genome shotgun (WGS) entry which is preliminary data.</text>
</comment>
<accession>A0A845PRB4</accession>
<dbReference type="RefSeq" id="WP_166519055.1">
    <property type="nucleotide sequence ID" value="NZ_JAAABJ010000418.1"/>
</dbReference>
<proteinExistence type="predicted"/>
<protein>
    <submittedName>
        <fullName evidence="1">Uncharacterized protein</fullName>
    </submittedName>
</protein>
<name>A0A845PRB4_9FLAO</name>
<dbReference type="Proteomes" id="UP000553459">
    <property type="component" value="Unassembled WGS sequence"/>
</dbReference>
<dbReference type="AlphaFoldDB" id="A0A845PRB4"/>